<dbReference type="PANTHER" id="PTHR33112:SF12">
    <property type="entry name" value="HETEROKARYON INCOMPATIBILITY DOMAIN-CONTAINING PROTEIN"/>
    <property type="match status" value="1"/>
</dbReference>
<keyword evidence="3" id="KW-1185">Reference proteome</keyword>
<dbReference type="Gene3D" id="1.25.40.20">
    <property type="entry name" value="Ankyrin repeat-containing domain"/>
    <property type="match status" value="1"/>
</dbReference>
<comment type="caution">
    <text evidence="2">The sequence shown here is derived from an EMBL/GenBank/DDBJ whole genome shotgun (WGS) entry which is preliminary data.</text>
</comment>
<dbReference type="Proteomes" id="UP001446871">
    <property type="component" value="Unassembled WGS sequence"/>
</dbReference>
<organism evidence="2 3">
    <name type="scientific">Apiospora saccharicola</name>
    <dbReference type="NCBI Taxonomy" id="335842"/>
    <lineage>
        <taxon>Eukaryota</taxon>
        <taxon>Fungi</taxon>
        <taxon>Dikarya</taxon>
        <taxon>Ascomycota</taxon>
        <taxon>Pezizomycotina</taxon>
        <taxon>Sordariomycetes</taxon>
        <taxon>Xylariomycetidae</taxon>
        <taxon>Amphisphaeriales</taxon>
        <taxon>Apiosporaceae</taxon>
        <taxon>Apiospora</taxon>
    </lineage>
</organism>
<dbReference type="InterPro" id="IPR010730">
    <property type="entry name" value="HET"/>
</dbReference>
<name>A0ABR1UWS5_9PEZI</name>
<dbReference type="EMBL" id="JAQQWM010000005">
    <property type="protein sequence ID" value="KAK8063355.1"/>
    <property type="molecule type" value="Genomic_DNA"/>
</dbReference>
<sequence>MACVDLTESSRITQSDNNNGLCHVCQEIDFLSRARLEDTATAEVTTEQPHFRIGCLLRIRAKQFCPGCRLILSAVPKALRPGEMNSEGVALHIDNYALGKGQRGVAEEVALLGYRRRPMECIHSSQMSWEIRITDGYGIRRVGTIVRCKRSQNETRGDRACLIANMEVIRQWIQSCDGGHHICQQRRLYNSPVRLIDVEQQRVVESSLDQRYIALSYVWGSSTAPMLLQNTLSRFSSPYGLQYATTPQTISDAIQLVKNLGERYLWVDSLCIVQDDANDKLEQLPIMGNIYRQAYLVIVAAAGTDAYAGLPGMRDLVRQEGQPTETIEGVPFTVVRPSLNEALKQSTWNTRGWTFQEMTLARRLLVFTEHKMYYSCGTHTLREDTSLERAKDASESISPDETLLCRTRIYCHQASEFSRRRFKDDGDVLWAFMGILDLNAARFHTGFIWGLPYERLDATLLWSNIGTCPNVHVRNAQHKLAPETSEDRVKFPSWSWLSSYGGVESKDPCGDSVVSEVYWKKPLRVENEGSSLARSSESIVEYGLLQCTARTAKILLRATRYPENDGLEKNPRPFWVEATMLNRSGDSMGKMLVPDAVFDGGEEQHGEFVLLSSNAEKLYDDTCVEVTDELDCGNIRHIPGCKHINSYNIMLIRWDNGIAYRRGLATIETRVKPQHIAVIMAGLLSLPNELLLIVQDYLLTRRDRFAFGSVNKRLHRAFGGVELYKQDVTEERNFDGARLRLERIHLEHGKDWAAAIPVRFNWAEGVVAPRGGDGEDGGQETEIQALLRSIEKCVDRWGPRMLCFINPALWHWVGDDGLGFAPLPDSQRRDGRTLIYRAIRWCTDMTILEQVFDIYLEIYPDAIKGLKDGQLDRLPEPREDSSEPRLPESLAFAQDYPVYLAAWHNRVDALDLLHKKGVNINLVKTELALQNDNDWTRYVHRLRGDGSDDRWALDPEDGLIHHPDLWTWLRVQSWVREKGESGFPEDVCVWLVEHNLGFSDDRLSLGLRDLRLAAMNNHVRLVAAMLTLLQSRLGGPDGDEYRKALNSTLHVASALNVGRFGQWKPQRSPPIENHIEIFKVLLDAGATLRQDPDREWDWGLLTTAAANMPADAIWLLQRQMAEGVTDHRDVRAALGRVIECRDDKYKDKYNDHKGTKVHMEFLSMVYPANAHLACDPSKLATPEGREEALRELQGQVVREVYHECQRPFCKDAALYLEGVIGRERIDKILGRGEKMPIRRRRRPEEDDDE</sequence>
<accession>A0ABR1UWS5</accession>
<evidence type="ECO:0000259" key="1">
    <source>
        <dbReference type="Pfam" id="PF06985"/>
    </source>
</evidence>
<proteinExistence type="predicted"/>
<dbReference type="Pfam" id="PF06985">
    <property type="entry name" value="HET"/>
    <property type="match status" value="1"/>
</dbReference>
<protein>
    <recommendedName>
        <fullName evidence="1">Heterokaryon incompatibility domain-containing protein</fullName>
    </recommendedName>
</protein>
<dbReference type="InterPro" id="IPR002110">
    <property type="entry name" value="Ankyrin_rpt"/>
</dbReference>
<reference evidence="2 3" key="1">
    <citation type="submission" date="2023-01" db="EMBL/GenBank/DDBJ databases">
        <title>Analysis of 21 Apiospora genomes using comparative genomics revels a genus with tremendous synthesis potential of carbohydrate active enzymes and secondary metabolites.</title>
        <authorList>
            <person name="Sorensen T."/>
        </authorList>
    </citation>
    <scope>NUCLEOTIDE SEQUENCE [LARGE SCALE GENOMIC DNA]</scope>
    <source>
        <strain evidence="2 3">CBS 83171</strain>
    </source>
</reference>
<dbReference type="PANTHER" id="PTHR33112">
    <property type="entry name" value="DOMAIN PROTEIN, PUTATIVE-RELATED"/>
    <property type="match status" value="1"/>
</dbReference>
<dbReference type="SUPFAM" id="SSF48403">
    <property type="entry name" value="Ankyrin repeat"/>
    <property type="match status" value="1"/>
</dbReference>
<feature type="domain" description="Heterokaryon incompatibility" evidence="1">
    <location>
        <begin position="212"/>
        <end position="357"/>
    </location>
</feature>
<evidence type="ECO:0000313" key="2">
    <source>
        <dbReference type="EMBL" id="KAK8063355.1"/>
    </source>
</evidence>
<gene>
    <name evidence="2" type="ORF">PG996_008007</name>
</gene>
<evidence type="ECO:0000313" key="3">
    <source>
        <dbReference type="Proteomes" id="UP001446871"/>
    </source>
</evidence>
<dbReference type="InterPro" id="IPR036770">
    <property type="entry name" value="Ankyrin_rpt-contain_sf"/>
</dbReference>
<dbReference type="SMART" id="SM00248">
    <property type="entry name" value="ANK"/>
    <property type="match status" value="2"/>
</dbReference>